<dbReference type="EMBL" id="DPVV01000522">
    <property type="protein sequence ID" value="HCL03831.1"/>
    <property type="molecule type" value="Genomic_DNA"/>
</dbReference>
<dbReference type="Gene3D" id="3.40.250.10">
    <property type="entry name" value="Rhodanese-like domain"/>
    <property type="match status" value="1"/>
</dbReference>
<dbReference type="PROSITE" id="PS50206">
    <property type="entry name" value="RHODANESE_3"/>
    <property type="match status" value="1"/>
</dbReference>
<sequence>AKNKNSILYIYCQSGARSARACQILSAKGYTNVYNLGGIMGWPYEIVR</sequence>
<gene>
    <name evidence="2" type="ORF">DHW61_15730</name>
</gene>
<organism evidence="2 3">
    <name type="scientific">Lachnoclostridium phytofermentans</name>
    <dbReference type="NCBI Taxonomy" id="66219"/>
    <lineage>
        <taxon>Bacteria</taxon>
        <taxon>Bacillati</taxon>
        <taxon>Bacillota</taxon>
        <taxon>Clostridia</taxon>
        <taxon>Lachnospirales</taxon>
        <taxon>Lachnospiraceae</taxon>
    </lineage>
</organism>
<dbReference type="Pfam" id="PF00581">
    <property type="entry name" value="Rhodanese"/>
    <property type="match status" value="1"/>
</dbReference>
<reference evidence="2 3" key="1">
    <citation type="journal article" date="2018" name="Nat. Biotechnol.">
        <title>A standardized bacterial taxonomy based on genome phylogeny substantially revises the tree of life.</title>
        <authorList>
            <person name="Parks D.H."/>
            <person name="Chuvochina M."/>
            <person name="Waite D.W."/>
            <person name="Rinke C."/>
            <person name="Skarshewski A."/>
            <person name="Chaumeil P.A."/>
            <person name="Hugenholtz P."/>
        </authorList>
    </citation>
    <scope>NUCLEOTIDE SEQUENCE [LARGE SCALE GENOMIC DNA]</scope>
    <source>
        <strain evidence="2">UBA11728</strain>
    </source>
</reference>
<dbReference type="CDD" id="cd00158">
    <property type="entry name" value="RHOD"/>
    <property type="match status" value="1"/>
</dbReference>
<name>A0A3D2X9P3_9FIRM</name>
<accession>A0A3D2X9P3</accession>
<evidence type="ECO:0000313" key="3">
    <source>
        <dbReference type="Proteomes" id="UP000262969"/>
    </source>
</evidence>
<proteinExistence type="predicted"/>
<evidence type="ECO:0000259" key="1">
    <source>
        <dbReference type="PROSITE" id="PS50206"/>
    </source>
</evidence>
<dbReference type="SUPFAM" id="SSF52821">
    <property type="entry name" value="Rhodanese/Cell cycle control phosphatase"/>
    <property type="match status" value="1"/>
</dbReference>
<dbReference type="InterPro" id="IPR001763">
    <property type="entry name" value="Rhodanese-like_dom"/>
</dbReference>
<feature type="non-terminal residue" evidence="2">
    <location>
        <position position="1"/>
    </location>
</feature>
<dbReference type="Proteomes" id="UP000262969">
    <property type="component" value="Unassembled WGS sequence"/>
</dbReference>
<dbReference type="AlphaFoldDB" id="A0A3D2X9P3"/>
<evidence type="ECO:0000313" key="2">
    <source>
        <dbReference type="EMBL" id="HCL03831.1"/>
    </source>
</evidence>
<dbReference type="InterPro" id="IPR036873">
    <property type="entry name" value="Rhodanese-like_dom_sf"/>
</dbReference>
<protein>
    <submittedName>
        <fullName evidence="2">Rhodanese-like domain-containing protein</fullName>
    </submittedName>
</protein>
<feature type="domain" description="Rhodanese" evidence="1">
    <location>
        <begin position="3"/>
        <end position="48"/>
    </location>
</feature>
<comment type="caution">
    <text evidence="2">The sequence shown here is derived from an EMBL/GenBank/DDBJ whole genome shotgun (WGS) entry which is preliminary data.</text>
</comment>